<protein>
    <submittedName>
        <fullName evidence="2">Uncharacterized protein</fullName>
    </submittedName>
</protein>
<reference evidence="2 3" key="1">
    <citation type="submission" date="2023-05" db="EMBL/GenBank/DDBJ databases">
        <title>B98-5 Cell Line De Novo Hybrid Assembly: An Optical Mapping Approach.</title>
        <authorList>
            <person name="Kananen K."/>
            <person name="Auerbach J.A."/>
            <person name="Kautto E."/>
            <person name="Blachly J.S."/>
        </authorList>
    </citation>
    <scope>NUCLEOTIDE SEQUENCE [LARGE SCALE GENOMIC DNA]</scope>
    <source>
        <strain evidence="2">B95-8</strain>
        <tissue evidence="2">Cell line</tissue>
    </source>
</reference>
<proteinExistence type="predicted"/>
<gene>
    <name evidence="2" type="ORF">P7K49_032524</name>
</gene>
<keyword evidence="3" id="KW-1185">Reference proteome</keyword>
<sequence>MAWCASRGSDGGSSVDVGTAFSWCRAQLCTHIERLQPDVAEVPICSPAIAQSKPQAKQQVRGRGEARRAQGELRKSTQKIRCDEADLLIQVWMEGEDRSTEPWSPRHWWGRAMEELVVQEKQGTAHPAGRVEPVRLEREWPTDSRPGGRGGLEQTATLCNVEGSFSGVMETEPDW</sequence>
<organism evidence="2 3">
    <name type="scientific">Saguinus oedipus</name>
    <name type="common">Cotton-top tamarin</name>
    <name type="synonym">Oedipomidas oedipus</name>
    <dbReference type="NCBI Taxonomy" id="9490"/>
    <lineage>
        <taxon>Eukaryota</taxon>
        <taxon>Metazoa</taxon>
        <taxon>Chordata</taxon>
        <taxon>Craniata</taxon>
        <taxon>Vertebrata</taxon>
        <taxon>Euteleostomi</taxon>
        <taxon>Mammalia</taxon>
        <taxon>Eutheria</taxon>
        <taxon>Euarchontoglires</taxon>
        <taxon>Primates</taxon>
        <taxon>Haplorrhini</taxon>
        <taxon>Platyrrhini</taxon>
        <taxon>Cebidae</taxon>
        <taxon>Callitrichinae</taxon>
        <taxon>Saguinus</taxon>
    </lineage>
</organism>
<dbReference type="Proteomes" id="UP001266305">
    <property type="component" value="Unassembled WGS sequence"/>
</dbReference>
<feature type="compositionally biased region" description="Basic and acidic residues" evidence="1">
    <location>
        <begin position="62"/>
        <end position="77"/>
    </location>
</feature>
<evidence type="ECO:0000313" key="2">
    <source>
        <dbReference type="EMBL" id="KAK2089858.1"/>
    </source>
</evidence>
<evidence type="ECO:0000256" key="1">
    <source>
        <dbReference type="SAM" id="MobiDB-lite"/>
    </source>
</evidence>
<name>A0ABQ9TZP2_SAGOE</name>
<feature type="region of interest" description="Disordered" evidence="1">
    <location>
        <begin position="51"/>
        <end position="77"/>
    </location>
</feature>
<feature type="region of interest" description="Disordered" evidence="1">
    <location>
        <begin position="137"/>
        <end position="175"/>
    </location>
</feature>
<accession>A0ABQ9TZP2</accession>
<comment type="caution">
    <text evidence="2">The sequence shown here is derived from an EMBL/GenBank/DDBJ whole genome shotgun (WGS) entry which is preliminary data.</text>
</comment>
<dbReference type="EMBL" id="JASSZA010000018">
    <property type="protein sequence ID" value="KAK2089858.1"/>
    <property type="molecule type" value="Genomic_DNA"/>
</dbReference>
<evidence type="ECO:0000313" key="3">
    <source>
        <dbReference type="Proteomes" id="UP001266305"/>
    </source>
</evidence>